<sequence length="49" mass="5492">MEQTDKPTPEELRKAQAALNAVNLAYEYFAPERATVPPKTGYFAYVETA</sequence>
<dbReference type="HOGENOM" id="CLU_3138397_0_0_5"/>
<proteinExistence type="predicted"/>
<protein>
    <submittedName>
        <fullName evidence="1">Uncharacterized protein</fullName>
    </submittedName>
</protein>
<comment type="caution">
    <text evidence="1">The sequence shown here is derived from an EMBL/GenBank/DDBJ whole genome shotgun (WGS) entry which is preliminary data.</text>
</comment>
<dbReference type="OrthoDB" id="7875805at2"/>
<dbReference type="AlphaFoldDB" id="A3TV28"/>
<dbReference type="STRING" id="252305.OB2597_09529"/>
<dbReference type="RefSeq" id="WP_009806128.1">
    <property type="nucleotide sequence ID" value="NZ_CH724131.1"/>
</dbReference>
<name>A3TV28_PSEBH</name>
<organism evidence="1 2">
    <name type="scientific">Pseudooceanicola batsensis (strain ATCC BAA-863 / DSM 15984 / KCTC 12145 / HTCC2597)</name>
    <name type="common">Oceanicola batsensis</name>
    <dbReference type="NCBI Taxonomy" id="252305"/>
    <lineage>
        <taxon>Bacteria</taxon>
        <taxon>Pseudomonadati</taxon>
        <taxon>Pseudomonadota</taxon>
        <taxon>Alphaproteobacteria</taxon>
        <taxon>Rhodobacterales</taxon>
        <taxon>Paracoccaceae</taxon>
        <taxon>Pseudooceanicola</taxon>
    </lineage>
</organism>
<reference evidence="1 2" key="1">
    <citation type="journal article" date="2010" name="J. Bacteriol.">
        <title>Genome sequences of Oceanicola granulosus HTCC2516(T) and Oceanicola batsensis HTCC2597(TDelta).</title>
        <authorList>
            <person name="Thrash J.C."/>
            <person name="Cho J.C."/>
            <person name="Vergin K.L."/>
            <person name="Giovannoni S.J."/>
        </authorList>
    </citation>
    <scope>NUCLEOTIDE SEQUENCE [LARGE SCALE GENOMIC DNA]</scope>
    <source>
        <strain evidence="2">ATCC BAA-863 / DSM 15984 / KCTC 12145 / HTCC2597</strain>
    </source>
</reference>
<evidence type="ECO:0000313" key="2">
    <source>
        <dbReference type="Proteomes" id="UP000004318"/>
    </source>
</evidence>
<gene>
    <name evidence="1" type="ORF">OB2597_09529</name>
</gene>
<dbReference type="Proteomes" id="UP000004318">
    <property type="component" value="Unassembled WGS sequence"/>
</dbReference>
<accession>A3TV28</accession>
<keyword evidence="2" id="KW-1185">Reference proteome</keyword>
<evidence type="ECO:0000313" key="1">
    <source>
        <dbReference type="EMBL" id="EAQ04374.1"/>
    </source>
</evidence>
<dbReference type="EMBL" id="AAMO01000002">
    <property type="protein sequence ID" value="EAQ04374.1"/>
    <property type="molecule type" value="Genomic_DNA"/>
</dbReference>